<organism evidence="1 2">
    <name type="scientific">Cyclotella atomus</name>
    <dbReference type="NCBI Taxonomy" id="382360"/>
    <lineage>
        <taxon>Eukaryota</taxon>
        <taxon>Sar</taxon>
        <taxon>Stramenopiles</taxon>
        <taxon>Ochrophyta</taxon>
        <taxon>Bacillariophyta</taxon>
        <taxon>Coscinodiscophyceae</taxon>
        <taxon>Thalassiosirophycidae</taxon>
        <taxon>Stephanodiscales</taxon>
        <taxon>Stephanodiscaceae</taxon>
        <taxon>Cyclotella</taxon>
    </lineage>
</organism>
<dbReference type="EMBL" id="JALLPJ020000733">
    <property type="protein sequence ID" value="KAL3784273.1"/>
    <property type="molecule type" value="Genomic_DNA"/>
</dbReference>
<evidence type="ECO:0000313" key="2">
    <source>
        <dbReference type="Proteomes" id="UP001530400"/>
    </source>
</evidence>
<sequence length="275" mass="30911">MITFAGNHELYNLSRKDLGEKLNIPFIVEETGDLVGYYSHSIESNSNSQTDDSSSVDNNSNSKLRFIVLDSYDICVLDRCPKQSTKHQCARKILSTNNPNYPHEENSPEGLEGLFKRFVAFGGGIDTPQLQWFESLLQSSRLNGEKVILVSHQPIHPGSSWPTCLMWNYADVLSIMRSYKDVILASFSGHAHKGGYVRDEESGIHFRTLEAVLESPDPIRTYGIVEVWEDRMIVRGSGDCVSDVYDLDHLGLEVDGRDGNVQSLRDELEERVGIV</sequence>
<dbReference type="PANTHER" id="PTHR16509:SF1">
    <property type="entry name" value="MANGANESE-DEPENDENT ADP-RIBOSE_CDP-ALCOHOL DIPHOSPHATASE"/>
    <property type="match status" value="1"/>
</dbReference>
<dbReference type="Gene3D" id="3.60.21.10">
    <property type="match status" value="1"/>
</dbReference>
<dbReference type="AlphaFoldDB" id="A0ABD3P8B3"/>
<keyword evidence="2" id="KW-1185">Reference proteome</keyword>
<dbReference type="PANTHER" id="PTHR16509">
    <property type="match status" value="1"/>
</dbReference>
<proteinExistence type="predicted"/>
<evidence type="ECO:0008006" key="3">
    <source>
        <dbReference type="Google" id="ProtNLM"/>
    </source>
</evidence>
<name>A0ABD3P8B3_9STRA</name>
<dbReference type="SUPFAM" id="SSF56300">
    <property type="entry name" value="Metallo-dependent phosphatases"/>
    <property type="match status" value="1"/>
</dbReference>
<evidence type="ECO:0000313" key="1">
    <source>
        <dbReference type="EMBL" id="KAL3784273.1"/>
    </source>
</evidence>
<reference evidence="1 2" key="1">
    <citation type="submission" date="2024-10" db="EMBL/GenBank/DDBJ databases">
        <title>Updated reference genomes for cyclostephanoid diatoms.</title>
        <authorList>
            <person name="Roberts W.R."/>
            <person name="Alverson A.J."/>
        </authorList>
    </citation>
    <scope>NUCLEOTIDE SEQUENCE [LARGE SCALE GENOMIC DNA]</scope>
    <source>
        <strain evidence="1 2">AJA010-31</strain>
    </source>
</reference>
<comment type="caution">
    <text evidence="1">The sequence shown here is derived from an EMBL/GenBank/DDBJ whole genome shotgun (WGS) entry which is preliminary data.</text>
</comment>
<accession>A0ABD3P8B3</accession>
<dbReference type="InterPro" id="IPR029052">
    <property type="entry name" value="Metallo-depent_PP-like"/>
</dbReference>
<protein>
    <recommendedName>
        <fullName evidence="3">Manganese-dependent ADP-ribose/CDP-alcohol diphosphatase</fullName>
    </recommendedName>
</protein>
<gene>
    <name evidence="1" type="ORF">ACHAWO_001229</name>
</gene>
<dbReference type="Proteomes" id="UP001530400">
    <property type="component" value="Unassembled WGS sequence"/>
</dbReference>